<evidence type="ECO:0000313" key="1">
    <source>
        <dbReference type="EMBL" id="GGL56950.1"/>
    </source>
</evidence>
<dbReference type="InterPro" id="IPR009061">
    <property type="entry name" value="DNA-bd_dom_put_sf"/>
</dbReference>
<organism evidence="1 2">
    <name type="scientific">Sporolactobacillus putidus</name>
    <dbReference type="NCBI Taxonomy" id="492735"/>
    <lineage>
        <taxon>Bacteria</taxon>
        <taxon>Bacillati</taxon>
        <taxon>Bacillota</taxon>
        <taxon>Bacilli</taxon>
        <taxon>Bacillales</taxon>
        <taxon>Sporolactobacillaceae</taxon>
        <taxon>Sporolactobacillus</taxon>
    </lineage>
</organism>
<dbReference type="Proteomes" id="UP000654670">
    <property type="component" value="Unassembled WGS sequence"/>
</dbReference>
<reference evidence="1" key="1">
    <citation type="journal article" date="2014" name="Int. J. Syst. Evol. Microbiol.">
        <title>Complete genome sequence of Corynebacterium casei LMG S-19264T (=DSM 44701T), isolated from a smear-ripened cheese.</title>
        <authorList>
            <consortium name="US DOE Joint Genome Institute (JGI-PGF)"/>
            <person name="Walter F."/>
            <person name="Albersmeier A."/>
            <person name="Kalinowski J."/>
            <person name="Ruckert C."/>
        </authorList>
    </citation>
    <scope>NUCLEOTIDE SEQUENCE</scope>
    <source>
        <strain evidence="1">JCM 15325</strain>
    </source>
</reference>
<protein>
    <recommendedName>
        <fullName evidence="3">Helix-turn-helix domain-containing protein</fullName>
    </recommendedName>
</protein>
<comment type="caution">
    <text evidence="1">The sequence shown here is derived from an EMBL/GenBank/DDBJ whole genome shotgun (WGS) entry which is preliminary data.</text>
</comment>
<dbReference type="RefSeq" id="WP_188803132.1">
    <property type="nucleotide sequence ID" value="NZ_BMOK01000008.1"/>
</dbReference>
<name>A0A917W1M2_9BACL</name>
<dbReference type="AlphaFoldDB" id="A0A917W1M2"/>
<gene>
    <name evidence="1" type="ORF">GCM10007968_21170</name>
</gene>
<dbReference type="EMBL" id="BMOK01000008">
    <property type="protein sequence ID" value="GGL56950.1"/>
    <property type="molecule type" value="Genomic_DNA"/>
</dbReference>
<evidence type="ECO:0000313" key="2">
    <source>
        <dbReference type="Proteomes" id="UP000654670"/>
    </source>
</evidence>
<accession>A0A917W1M2</accession>
<keyword evidence="2" id="KW-1185">Reference proteome</keyword>
<reference evidence="1" key="2">
    <citation type="submission" date="2020-09" db="EMBL/GenBank/DDBJ databases">
        <authorList>
            <person name="Sun Q."/>
            <person name="Ohkuma M."/>
        </authorList>
    </citation>
    <scope>NUCLEOTIDE SEQUENCE</scope>
    <source>
        <strain evidence="1">JCM 15325</strain>
    </source>
</reference>
<evidence type="ECO:0008006" key="3">
    <source>
        <dbReference type="Google" id="ProtNLM"/>
    </source>
</evidence>
<proteinExistence type="predicted"/>
<sequence length="252" mass="29469">MSQSVLELTKKSIDEGFQNHNNQIIEKETDYIIGKILSTFLSLFSDKVSGISLGKPTINFDSSQLLTDKHKKELKKWLNRINMGPEISDLDFGKLKVDFENWYIKIGGESICFQYKESYLLTPQEAADRLGVSKVTLNKYIKQGFECVKTTSHHKIPKHMVELWKDPVYAIRCQLLFQNEKISRQKPDERLSEINEEITEFQIKYGAAAFNEAFKNYNGDETDDPTDYYRWRDLEEERNGIIHSLSEHKNEW</sequence>
<dbReference type="SUPFAM" id="SSF46955">
    <property type="entry name" value="Putative DNA-binding domain"/>
    <property type="match status" value="1"/>
</dbReference>